<sequence length="145" mass="16607">MKKNLLLLFLMVLPFFVSSCSDEDGDWDPMKWKTEVKKSSDDYFHVPPQGGTYVFYCTNYSSFWVVSATEKVARGEEKRFSPNYDDNKDASITTDWLTAKSEGNILTVTIQPTTLDANRFMKVEVEAGDVFDEFNFKQRGLKVGL</sequence>
<dbReference type="Proteomes" id="UP000480425">
    <property type="component" value="Unassembled WGS sequence"/>
</dbReference>
<evidence type="ECO:0008006" key="4">
    <source>
        <dbReference type="Google" id="ProtNLM"/>
    </source>
</evidence>
<organism evidence="2 3">
    <name type="scientific">Segatella copri</name>
    <dbReference type="NCBI Taxonomy" id="165179"/>
    <lineage>
        <taxon>Bacteria</taxon>
        <taxon>Pseudomonadati</taxon>
        <taxon>Bacteroidota</taxon>
        <taxon>Bacteroidia</taxon>
        <taxon>Bacteroidales</taxon>
        <taxon>Prevotellaceae</taxon>
        <taxon>Segatella</taxon>
    </lineage>
</organism>
<evidence type="ECO:0000256" key="1">
    <source>
        <dbReference type="SAM" id="SignalP"/>
    </source>
</evidence>
<dbReference type="OrthoDB" id="1072304at2"/>
<dbReference type="RefSeq" id="WP_153126008.1">
    <property type="nucleotide sequence ID" value="NZ_CATKVX010000001.1"/>
</dbReference>
<dbReference type="PROSITE" id="PS51257">
    <property type="entry name" value="PROKAR_LIPOPROTEIN"/>
    <property type="match status" value="1"/>
</dbReference>
<feature type="signal peptide" evidence="1">
    <location>
        <begin position="1"/>
        <end position="19"/>
    </location>
</feature>
<dbReference type="EMBL" id="VZCB01000101">
    <property type="protein sequence ID" value="MQN82226.1"/>
    <property type="molecule type" value="Genomic_DNA"/>
</dbReference>
<evidence type="ECO:0000313" key="2">
    <source>
        <dbReference type="EMBL" id="MQN82226.1"/>
    </source>
</evidence>
<accession>A0A6G1U471</accession>
<feature type="chain" id="PRO_5026120717" description="BACON domain-containing protein" evidence="1">
    <location>
        <begin position="20"/>
        <end position="145"/>
    </location>
</feature>
<evidence type="ECO:0000313" key="3">
    <source>
        <dbReference type="Proteomes" id="UP000480425"/>
    </source>
</evidence>
<gene>
    <name evidence="2" type="ORF">F7D73_15030</name>
</gene>
<keyword evidence="1" id="KW-0732">Signal</keyword>
<comment type="caution">
    <text evidence="2">The sequence shown here is derived from an EMBL/GenBank/DDBJ whole genome shotgun (WGS) entry which is preliminary data.</text>
</comment>
<dbReference type="AlphaFoldDB" id="A0A6G1U471"/>
<proteinExistence type="predicted"/>
<protein>
    <recommendedName>
        <fullName evidence="4">BACON domain-containing protein</fullName>
    </recommendedName>
</protein>
<name>A0A6G1U471_9BACT</name>
<reference evidence="2 3" key="1">
    <citation type="submission" date="2019-09" db="EMBL/GenBank/DDBJ databases">
        <title>Distinct polysaccharide growth profiles of human intestinal Prevotella copri isolates.</title>
        <authorList>
            <person name="Fehlner-Peach H."/>
            <person name="Magnabosco C."/>
            <person name="Raghavan V."/>
            <person name="Scher J.U."/>
            <person name="Tett A."/>
            <person name="Cox L.M."/>
            <person name="Gottsegen C."/>
            <person name="Watters A."/>
            <person name="Wiltshire- Gordon J.D."/>
            <person name="Segata N."/>
            <person name="Bonneau R."/>
            <person name="Littman D.R."/>
        </authorList>
    </citation>
    <scope>NUCLEOTIDE SEQUENCE [LARGE SCALE GENOMIC DNA]</scope>
    <source>
        <strain evidence="3">iA622</strain>
    </source>
</reference>